<gene>
    <name evidence="2" type="ORF">K5V21_01385</name>
</gene>
<dbReference type="EMBL" id="JAIKTU010000001">
    <property type="protein sequence ID" value="MBY0754098.1"/>
    <property type="molecule type" value="Genomic_DNA"/>
</dbReference>
<sequence>MAACKFPFLDEFKDRLELMFLPAYSPELNLIEGLLGWLKSSVINNVFFLPPYPR</sequence>
<comment type="caution">
    <text evidence="2">The sequence shown here is derived from an EMBL/GenBank/DDBJ whole genome shotgun (WGS) entry which is preliminary data.</text>
</comment>
<name>A0ABS7KU28_CLOSR</name>
<dbReference type="InterPro" id="IPR036397">
    <property type="entry name" value="RNaseH_sf"/>
</dbReference>
<evidence type="ECO:0000313" key="2">
    <source>
        <dbReference type="EMBL" id="MBY0754098.1"/>
    </source>
</evidence>
<dbReference type="Pfam" id="PF13358">
    <property type="entry name" value="DDE_3"/>
    <property type="match status" value="1"/>
</dbReference>
<feature type="domain" description="Tc1-like transposase DDE" evidence="1">
    <location>
        <begin position="13"/>
        <end position="47"/>
    </location>
</feature>
<keyword evidence="3" id="KW-1185">Reference proteome</keyword>
<protein>
    <submittedName>
        <fullName evidence="2">Transposase</fullName>
    </submittedName>
</protein>
<evidence type="ECO:0000313" key="3">
    <source>
        <dbReference type="Proteomes" id="UP001299068"/>
    </source>
</evidence>
<accession>A0ABS7KU28</accession>
<reference evidence="2 3" key="1">
    <citation type="journal article" date="2021" name="Cell Host Microbe">
        <title>in vivo commensal control of Clostridioides difficile virulence.</title>
        <authorList>
            <person name="Girinathan B.P."/>
            <person name="Dibenedetto N."/>
            <person name="Worley J.N."/>
            <person name="Peltier J."/>
            <person name="Arrieta-Ortiz M.L."/>
            <person name="Rupa Christinal Immanuel S."/>
            <person name="Lavin R."/>
            <person name="Delaney M.L."/>
            <person name="Cummins C."/>
            <person name="Hoffmann M."/>
            <person name="Luo Y."/>
            <person name="Gonzalez-Escalona N."/>
            <person name="Allard M."/>
            <person name="Onderdonk A.B."/>
            <person name="Gerber G.K."/>
            <person name="Sonenshein A.L."/>
            <person name="Baliga N."/>
            <person name="Dupuy B."/>
            <person name="Bry L."/>
        </authorList>
    </citation>
    <scope>NUCLEOTIDE SEQUENCE [LARGE SCALE GENOMIC DNA]</scope>
    <source>
        <strain evidence="2 3">DSM 599</strain>
    </source>
</reference>
<organism evidence="2 3">
    <name type="scientific">Clostridium sardiniense</name>
    <name type="common">Clostridium absonum</name>
    <dbReference type="NCBI Taxonomy" id="29369"/>
    <lineage>
        <taxon>Bacteria</taxon>
        <taxon>Bacillati</taxon>
        <taxon>Bacillota</taxon>
        <taxon>Clostridia</taxon>
        <taxon>Eubacteriales</taxon>
        <taxon>Clostridiaceae</taxon>
        <taxon>Clostridium</taxon>
    </lineage>
</organism>
<dbReference type="InterPro" id="IPR038717">
    <property type="entry name" value="Tc1-like_DDE_dom"/>
</dbReference>
<dbReference type="Proteomes" id="UP001299068">
    <property type="component" value="Unassembled WGS sequence"/>
</dbReference>
<evidence type="ECO:0000259" key="1">
    <source>
        <dbReference type="Pfam" id="PF13358"/>
    </source>
</evidence>
<dbReference type="Gene3D" id="3.30.420.10">
    <property type="entry name" value="Ribonuclease H-like superfamily/Ribonuclease H"/>
    <property type="match status" value="1"/>
</dbReference>
<proteinExistence type="predicted"/>